<dbReference type="Proteomes" id="UP001161438">
    <property type="component" value="Chromosome 5"/>
</dbReference>
<dbReference type="GO" id="GO:0005737">
    <property type="term" value="C:cytoplasm"/>
    <property type="evidence" value="ECO:0007669"/>
    <property type="project" value="GOC"/>
</dbReference>
<protein>
    <recommendedName>
        <fullName evidence="3">YEL048C-like protein</fullName>
    </recommendedName>
</protein>
<evidence type="ECO:0000313" key="2">
    <source>
        <dbReference type="Proteomes" id="UP001161438"/>
    </source>
</evidence>
<dbReference type="Gene3D" id="3.30.450.70">
    <property type="match status" value="1"/>
</dbReference>
<keyword evidence="2" id="KW-1185">Reference proteome</keyword>
<organism evidence="1 2">
    <name type="scientific">Saccharomyces mikatae IFO 1815</name>
    <dbReference type="NCBI Taxonomy" id="226126"/>
    <lineage>
        <taxon>Eukaryota</taxon>
        <taxon>Fungi</taxon>
        <taxon>Dikarya</taxon>
        <taxon>Ascomycota</taxon>
        <taxon>Saccharomycotina</taxon>
        <taxon>Saccharomycetes</taxon>
        <taxon>Saccharomycetales</taxon>
        <taxon>Saccharomycetaceae</taxon>
        <taxon>Saccharomyces</taxon>
    </lineage>
</organism>
<dbReference type="GO" id="GO:0006888">
    <property type="term" value="P:endoplasmic reticulum to Golgi vesicle-mediated transport"/>
    <property type="evidence" value="ECO:0007669"/>
    <property type="project" value="InterPro"/>
</dbReference>
<dbReference type="AlphaFoldDB" id="A0AA35IYW9"/>
<sequence length="152" mass="17259">MSLMPCFISLIDASDKPILVYVPNENENEMNNVLKYNVLSNISLDYFESALVEWTSSDSKPLLKSIFQLEGVSVFAMLIKQTGLKMVIGFEQKSMNGGDDETEAIYKIFETVRRIFIRVKCNPLLVKGDDISTVKSLERKFDELFASTEVEL</sequence>
<evidence type="ECO:0008006" key="3">
    <source>
        <dbReference type="Google" id="ProtNLM"/>
    </source>
</evidence>
<proteinExistence type="predicted"/>
<gene>
    <name evidence="1" type="primary">SMKI05G0300</name>
    <name evidence="1" type="ORF">SMKI_05G0300</name>
</gene>
<accession>A0AA35IYW9</accession>
<dbReference type="GeneID" id="80917632"/>
<dbReference type="Pfam" id="PF04628">
    <property type="entry name" value="Sedlin_N"/>
    <property type="match status" value="1"/>
</dbReference>
<evidence type="ECO:0000313" key="1">
    <source>
        <dbReference type="EMBL" id="CAI4038421.1"/>
    </source>
</evidence>
<name>A0AA35IYW9_SACMI</name>
<reference evidence="1" key="1">
    <citation type="submission" date="2022-10" db="EMBL/GenBank/DDBJ databases">
        <authorList>
            <person name="Byrne P K."/>
        </authorList>
    </citation>
    <scope>NUCLEOTIDE SEQUENCE</scope>
    <source>
        <strain evidence="1">IFO1815</strain>
    </source>
</reference>
<dbReference type="GO" id="GO:0032991">
    <property type="term" value="C:protein-containing complex"/>
    <property type="evidence" value="ECO:0007669"/>
    <property type="project" value="UniProtKB-ARBA"/>
</dbReference>
<dbReference type="EMBL" id="OX365761">
    <property type="protein sequence ID" value="CAI4038421.1"/>
    <property type="molecule type" value="Genomic_DNA"/>
</dbReference>
<dbReference type="RefSeq" id="XP_056081536.1">
    <property type="nucleotide sequence ID" value="XM_056221779.1"/>
</dbReference>
<dbReference type="InterPro" id="IPR011012">
    <property type="entry name" value="Longin-like_dom_sf"/>
</dbReference>
<dbReference type="SUPFAM" id="SSF64356">
    <property type="entry name" value="SNARE-like"/>
    <property type="match status" value="1"/>
</dbReference>
<dbReference type="InterPro" id="IPR006722">
    <property type="entry name" value="Sedlin"/>
</dbReference>